<organism evidence="4 5">
    <name type="scientific">Neolentinus lepideus HHB14362 ss-1</name>
    <dbReference type="NCBI Taxonomy" id="1314782"/>
    <lineage>
        <taxon>Eukaryota</taxon>
        <taxon>Fungi</taxon>
        <taxon>Dikarya</taxon>
        <taxon>Basidiomycota</taxon>
        <taxon>Agaricomycotina</taxon>
        <taxon>Agaricomycetes</taxon>
        <taxon>Gloeophyllales</taxon>
        <taxon>Gloeophyllaceae</taxon>
        <taxon>Neolentinus</taxon>
    </lineage>
</organism>
<feature type="region of interest" description="Disordered" evidence="2">
    <location>
        <begin position="1"/>
        <end position="116"/>
    </location>
</feature>
<feature type="compositionally biased region" description="Low complexity" evidence="2">
    <location>
        <begin position="264"/>
        <end position="279"/>
    </location>
</feature>
<sequence length="554" mass="61503">MSRNAHSGGYFSSRRQNYSSSSNPYNDSDLYYEQRYEQEDRYGQSTSQRRRDRRPSSDYNQYVVHDPTSSQRDMQRDRSSRTPSPVSQPPSVSQRARSPSPPAPPPPRSPSPTYLLTSLIPSESLSPSTTTRKLLILDLNGTLLIRSPHTGGRAAYRWVNGQPPPPRMRSAHPRPYMASFQSYLFHPETKEWLDVMVWSSAQPHSVDDMVGKCFGERRRELKAVWARDTLGLSSNQYHTKTQTTKDLTKPWDYFASLANKEASRSPSSSRSASPEPSSETMPVSRGSPAAQVHSALTTLLLDDSPAKAHLQPYNHICIKEYDAPLRRADFDIFEAERARQRELEEEAEEASTETSGALSPDLDNGDDRAKKRKRKKKKKKAVALAEAVEGKQYDATLLAIVGILDEIKRQGNVAGWIRSGGLWGPRRDEVQAQLIVQRQTKSAPALTATASSSSVDNFDVHLDKRQKLRGVSTSGSEEGSEDAQKVNAGNDAVSSVQPASEFPMEPTGGSAEGVPGLATTKMWFEDPETVAYWADNGRTVLEQLGIPVKHGLES</sequence>
<feature type="compositionally biased region" description="Basic residues" evidence="2">
    <location>
        <begin position="370"/>
        <end position="379"/>
    </location>
</feature>
<keyword evidence="1" id="KW-0496">Mitochondrion</keyword>
<dbReference type="InterPro" id="IPR050365">
    <property type="entry name" value="TIM50"/>
</dbReference>
<evidence type="ECO:0000256" key="1">
    <source>
        <dbReference type="RuleBase" id="RU365079"/>
    </source>
</evidence>
<dbReference type="PANTHER" id="PTHR12210">
    <property type="entry name" value="DULLARD PROTEIN PHOSPHATASE"/>
    <property type="match status" value="1"/>
</dbReference>
<keyword evidence="5" id="KW-1185">Reference proteome</keyword>
<reference evidence="4 5" key="1">
    <citation type="journal article" date="2016" name="Mol. Biol. Evol.">
        <title>Comparative Genomics of Early-Diverging Mushroom-Forming Fungi Provides Insights into the Origins of Lignocellulose Decay Capabilities.</title>
        <authorList>
            <person name="Nagy L.G."/>
            <person name="Riley R."/>
            <person name="Tritt A."/>
            <person name="Adam C."/>
            <person name="Daum C."/>
            <person name="Floudas D."/>
            <person name="Sun H."/>
            <person name="Yadav J.S."/>
            <person name="Pangilinan J."/>
            <person name="Larsson K.H."/>
            <person name="Matsuura K."/>
            <person name="Barry K."/>
            <person name="Labutti K."/>
            <person name="Kuo R."/>
            <person name="Ohm R.A."/>
            <person name="Bhattacharya S.S."/>
            <person name="Shirouzu T."/>
            <person name="Yoshinaga Y."/>
            <person name="Martin F.M."/>
            <person name="Grigoriev I.V."/>
            <person name="Hibbett D.S."/>
        </authorList>
    </citation>
    <scope>NUCLEOTIDE SEQUENCE [LARGE SCALE GENOMIC DNA]</scope>
    <source>
        <strain evidence="4 5">HHB14362 ss-1</strain>
    </source>
</reference>
<feature type="compositionally biased region" description="Pro residues" evidence="2">
    <location>
        <begin position="99"/>
        <end position="110"/>
    </location>
</feature>
<protein>
    <recommendedName>
        <fullName evidence="1">Mitochondrial import inner membrane translocase subunit TIM50</fullName>
    </recommendedName>
</protein>
<name>A0A165P4A1_9AGAM</name>
<comment type="function">
    <text evidence="1">Essential component of the TIM23 complex, a complex that mediates the translocation of transit peptide-containing proteins across the mitochondrial inner membrane.</text>
</comment>
<dbReference type="STRING" id="1314782.A0A165P4A1"/>
<dbReference type="InParanoid" id="A0A165P4A1"/>
<dbReference type="SUPFAM" id="SSF56784">
    <property type="entry name" value="HAD-like"/>
    <property type="match status" value="1"/>
</dbReference>
<comment type="similarity">
    <text evidence="1">Belongs to the TIM50 family.</text>
</comment>
<feature type="compositionally biased region" description="Low complexity" evidence="2">
    <location>
        <begin position="10"/>
        <end position="31"/>
    </location>
</feature>
<dbReference type="Pfam" id="PF03031">
    <property type="entry name" value="NIF"/>
    <property type="match status" value="1"/>
</dbReference>
<feature type="domain" description="FCP1 homology" evidence="3">
    <location>
        <begin position="131"/>
        <end position="327"/>
    </location>
</feature>
<feature type="compositionally biased region" description="Basic and acidic residues" evidence="2">
    <location>
        <begin position="32"/>
        <end position="42"/>
    </location>
</feature>
<comment type="subunit">
    <text evidence="1">Component of the TIM23 complex.</text>
</comment>
<dbReference type="GO" id="GO:0015031">
    <property type="term" value="P:protein transport"/>
    <property type="evidence" value="ECO:0007669"/>
    <property type="project" value="UniProtKB-KW"/>
</dbReference>
<dbReference type="Gene3D" id="3.40.50.1000">
    <property type="entry name" value="HAD superfamily/HAD-like"/>
    <property type="match status" value="1"/>
</dbReference>
<dbReference type="OrthoDB" id="1711508at2759"/>
<dbReference type="InterPro" id="IPR023214">
    <property type="entry name" value="HAD_sf"/>
</dbReference>
<dbReference type="GO" id="GO:0005744">
    <property type="term" value="C:TIM23 mitochondrial import inner membrane translocase complex"/>
    <property type="evidence" value="ECO:0007669"/>
    <property type="project" value="UniProtKB-UniRule"/>
</dbReference>
<keyword evidence="1" id="KW-0809">Transit peptide</keyword>
<dbReference type="InterPro" id="IPR004274">
    <property type="entry name" value="FCP1_dom"/>
</dbReference>
<keyword evidence="1" id="KW-0813">Transport</keyword>
<dbReference type="InterPro" id="IPR036412">
    <property type="entry name" value="HAD-like_sf"/>
</dbReference>
<comment type="subcellular location">
    <subcellularLocation>
        <location evidence="1">Mitochondrion inner membrane</location>
        <topology evidence="1">Single-pass membrane protein</topology>
    </subcellularLocation>
</comment>
<dbReference type="AlphaFoldDB" id="A0A165P4A1"/>
<feature type="compositionally biased region" description="Low complexity" evidence="2">
    <location>
        <begin position="81"/>
        <end position="98"/>
    </location>
</feature>
<dbReference type="EMBL" id="KV425619">
    <property type="protein sequence ID" value="KZT20498.1"/>
    <property type="molecule type" value="Genomic_DNA"/>
</dbReference>
<feature type="region of interest" description="Disordered" evidence="2">
    <location>
        <begin position="339"/>
        <end position="379"/>
    </location>
</feature>
<evidence type="ECO:0000259" key="3">
    <source>
        <dbReference type="SMART" id="SM00577"/>
    </source>
</evidence>
<accession>A0A165P4A1</accession>
<proteinExistence type="inferred from homology"/>
<keyword evidence="1" id="KW-0811">Translocation</keyword>
<keyword evidence="1" id="KW-0653">Protein transport</keyword>
<dbReference type="Proteomes" id="UP000076761">
    <property type="component" value="Unassembled WGS sequence"/>
</dbReference>
<feature type="region of interest" description="Disordered" evidence="2">
    <location>
        <begin position="262"/>
        <end position="290"/>
    </location>
</feature>
<evidence type="ECO:0000313" key="5">
    <source>
        <dbReference type="Proteomes" id="UP000076761"/>
    </source>
</evidence>
<evidence type="ECO:0000256" key="2">
    <source>
        <dbReference type="SAM" id="MobiDB-lite"/>
    </source>
</evidence>
<feature type="region of interest" description="Disordered" evidence="2">
    <location>
        <begin position="468"/>
        <end position="514"/>
    </location>
</feature>
<dbReference type="SMART" id="SM00577">
    <property type="entry name" value="CPDc"/>
    <property type="match status" value="1"/>
</dbReference>
<evidence type="ECO:0000313" key="4">
    <source>
        <dbReference type="EMBL" id="KZT20498.1"/>
    </source>
</evidence>
<gene>
    <name evidence="4" type="ORF">NEOLEDRAFT_1140602</name>
</gene>